<gene>
    <name evidence="2" type="ORF">SMD31_19065</name>
</gene>
<keyword evidence="3" id="KW-1185">Reference proteome</keyword>
<organism evidence="2 3">
    <name type="scientific">Dongia rigui</name>
    <dbReference type="NCBI Taxonomy" id="940149"/>
    <lineage>
        <taxon>Bacteria</taxon>
        <taxon>Pseudomonadati</taxon>
        <taxon>Pseudomonadota</taxon>
        <taxon>Alphaproteobacteria</taxon>
        <taxon>Rhodospirillales</taxon>
        <taxon>Dongiaceae</taxon>
        <taxon>Dongia</taxon>
    </lineage>
</organism>
<name>A0ABU5E364_9PROT</name>
<dbReference type="RefSeq" id="WP_320502525.1">
    <property type="nucleotide sequence ID" value="NZ_JAXCLX010000004.1"/>
</dbReference>
<evidence type="ECO:0000313" key="3">
    <source>
        <dbReference type="Proteomes" id="UP001271769"/>
    </source>
</evidence>
<feature type="signal peptide" evidence="1">
    <location>
        <begin position="1"/>
        <end position="20"/>
    </location>
</feature>
<comment type="caution">
    <text evidence="2">The sequence shown here is derived from an EMBL/GenBank/DDBJ whole genome shotgun (WGS) entry which is preliminary data.</text>
</comment>
<accession>A0ABU5E364</accession>
<protein>
    <submittedName>
        <fullName evidence="2">Uncharacterized protein</fullName>
    </submittedName>
</protein>
<sequence>MRVSLLALCLALLAAAPANAQQAAEWVRGSAKGIDYANMQSGVADLFGFFCRKVDNKFVGGMVMKMPVFHTLIRDEESYSLNIVIDGARDSVTLKAKDIELWYEANDLSQQLTLARLYDAVKASNRLQMGIAAIGWRGSYDYTNAAEKLDGLMDKCL</sequence>
<proteinExistence type="predicted"/>
<dbReference type="EMBL" id="JAXCLX010000004">
    <property type="protein sequence ID" value="MDY0874050.1"/>
    <property type="molecule type" value="Genomic_DNA"/>
</dbReference>
<dbReference type="Proteomes" id="UP001271769">
    <property type="component" value="Unassembled WGS sequence"/>
</dbReference>
<evidence type="ECO:0000313" key="2">
    <source>
        <dbReference type="EMBL" id="MDY0874050.1"/>
    </source>
</evidence>
<reference evidence="2 3" key="1">
    <citation type="journal article" date="2013" name="Antonie Van Leeuwenhoek">
        <title>Dongia rigui sp. nov., isolated from freshwater of a large wetland in Korea.</title>
        <authorList>
            <person name="Baik K.S."/>
            <person name="Hwang Y.M."/>
            <person name="Choi J.S."/>
            <person name="Kwon J."/>
            <person name="Seong C.N."/>
        </authorList>
    </citation>
    <scope>NUCLEOTIDE SEQUENCE [LARGE SCALE GENOMIC DNA]</scope>
    <source>
        <strain evidence="2 3">04SU4-P</strain>
    </source>
</reference>
<keyword evidence="1" id="KW-0732">Signal</keyword>
<feature type="chain" id="PRO_5045686526" evidence="1">
    <location>
        <begin position="21"/>
        <end position="157"/>
    </location>
</feature>
<evidence type="ECO:0000256" key="1">
    <source>
        <dbReference type="SAM" id="SignalP"/>
    </source>
</evidence>